<evidence type="ECO:0000313" key="3">
    <source>
        <dbReference type="EnsemblMetazoa" id="BGLB007640-PB"/>
    </source>
</evidence>
<dbReference type="VEuPathDB" id="VectorBase:BGLAX_051948"/>
<dbReference type="OrthoDB" id="10006218at2759"/>
<sequence>MEFRMSYNVVRGIVLIGFIGGVVMFFFHFRSPVVTLIANSDTVADSVVTLKYVTNLEGATLRTDIGTGPLSVVREKGRVRNLAEVDLDKMSSQELLLTIHSYVDSNQIICQRKFRMGNIGDGGWEICDDPDVRPREPCIIYSFGISNDFSFDDDAAKMYGCHVYSFDPSMTKEKDQFDRSSNVHFYKIGIDGKTYVNSQQWKLFSHRDIRKMLGHANSTIAVIKMDVESSEWGAIPEMFESGELANTRQLLMEFHIVSSSRDYLLPRLKAIQAIEKSGLRIFYTHKNHACGTKVAGFPLMRTMCYEVHYLRR</sequence>
<evidence type="ECO:0000256" key="1">
    <source>
        <dbReference type="SAM" id="Phobius"/>
    </source>
</evidence>
<name>A0A2C9JT48_BIOGL</name>
<feature type="transmembrane region" description="Helical" evidence="1">
    <location>
        <begin position="12"/>
        <end position="29"/>
    </location>
</feature>
<keyword evidence="1" id="KW-0812">Transmembrane</keyword>
<dbReference type="InterPro" id="IPR025714">
    <property type="entry name" value="Methyltranfer_dom"/>
</dbReference>
<gene>
    <name evidence="3" type="primary">106067101</name>
</gene>
<dbReference type="PANTHER" id="PTHR32026">
    <property type="entry name" value="METHYLTRANSFERASE-LIKE PROTEIN 24"/>
    <property type="match status" value="1"/>
</dbReference>
<protein>
    <recommendedName>
        <fullName evidence="2">Methyltransferase domain-containing protein</fullName>
    </recommendedName>
</protein>
<feature type="domain" description="Methyltransferase" evidence="2">
    <location>
        <begin position="107"/>
        <end position="288"/>
    </location>
</feature>
<dbReference type="InterPro" id="IPR026913">
    <property type="entry name" value="METTL24"/>
</dbReference>
<dbReference type="AlphaFoldDB" id="A0A2C9JT48"/>
<evidence type="ECO:0000259" key="2">
    <source>
        <dbReference type="Pfam" id="PF13383"/>
    </source>
</evidence>
<evidence type="ECO:0000313" key="4">
    <source>
        <dbReference type="Proteomes" id="UP000076420"/>
    </source>
</evidence>
<keyword evidence="1" id="KW-0472">Membrane</keyword>
<dbReference type="Pfam" id="PF13383">
    <property type="entry name" value="Methyltransf_22"/>
    <property type="match status" value="1"/>
</dbReference>
<dbReference type="KEGG" id="bgt:106067101"/>
<accession>A0A2C9JT48</accession>
<reference evidence="3" key="1">
    <citation type="submission" date="2020-05" db="UniProtKB">
        <authorList>
            <consortium name="EnsemblMetazoa"/>
        </authorList>
    </citation>
    <scope>IDENTIFICATION</scope>
    <source>
        <strain evidence="3">BB02</strain>
    </source>
</reference>
<organism evidence="3 4">
    <name type="scientific">Biomphalaria glabrata</name>
    <name type="common">Bloodfluke planorb</name>
    <name type="synonym">Freshwater snail</name>
    <dbReference type="NCBI Taxonomy" id="6526"/>
    <lineage>
        <taxon>Eukaryota</taxon>
        <taxon>Metazoa</taxon>
        <taxon>Spiralia</taxon>
        <taxon>Lophotrochozoa</taxon>
        <taxon>Mollusca</taxon>
        <taxon>Gastropoda</taxon>
        <taxon>Heterobranchia</taxon>
        <taxon>Euthyneura</taxon>
        <taxon>Panpulmonata</taxon>
        <taxon>Hygrophila</taxon>
        <taxon>Lymnaeoidea</taxon>
        <taxon>Planorbidae</taxon>
        <taxon>Biomphalaria</taxon>
    </lineage>
</organism>
<dbReference type="VEuPathDB" id="VectorBase:BGLB007640"/>
<dbReference type="EnsemblMetazoa" id="BGLB007640-RB">
    <property type="protein sequence ID" value="BGLB007640-PB"/>
    <property type="gene ID" value="BGLB007640"/>
</dbReference>
<proteinExistence type="predicted"/>
<dbReference type="PANTHER" id="PTHR32026:SF10">
    <property type="entry name" value="METHYLTRANSFERASE-LIKE PROTEIN 24-RELATED"/>
    <property type="match status" value="1"/>
</dbReference>
<keyword evidence="1" id="KW-1133">Transmembrane helix</keyword>
<dbReference type="Proteomes" id="UP000076420">
    <property type="component" value="Unassembled WGS sequence"/>
</dbReference>